<dbReference type="Proteomes" id="UP000831880">
    <property type="component" value="Chromosome"/>
</dbReference>
<accession>A0ABY4H2T6</accession>
<protein>
    <submittedName>
        <fullName evidence="1">Uncharacterized protein</fullName>
    </submittedName>
</protein>
<dbReference type="EMBL" id="CP095074">
    <property type="protein sequence ID" value="UOQ94766.1"/>
    <property type="molecule type" value="Genomic_DNA"/>
</dbReference>
<evidence type="ECO:0000313" key="1">
    <source>
        <dbReference type="EMBL" id="UOQ94766.1"/>
    </source>
</evidence>
<dbReference type="InterPro" id="IPR038501">
    <property type="entry name" value="Spore_GerAC_C_sf"/>
</dbReference>
<organism evidence="1 2">
    <name type="scientific">Halobacillus shinanisalinarum</name>
    <dbReference type="NCBI Taxonomy" id="2932258"/>
    <lineage>
        <taxon>Bacteria</taxon>
        <taxon>Bacillati</taxon>
        <taxon>Bacillota</taxon>
        <taxon>Bacilli</taxon>
        <taxon>Bacillales</taxon>
        <taxon>Bacillaceae</taxon>
        <taxon>Halobacillus</taxon>
    </lineage>
</organism>
<gene>
    <name evidence="1" type="ORF">MUO14_07485</name>
</gene>
<evidence type="ECO:0000313" key="2">
    <source>
        <dbReference type="Proteomes" id="UP000831880"/>
    </source>
</evidence>
<sequence length="62" mass="7070">MVYEISRAKANVKVKGKDDIQFTITIETEGKVAESFANIDYKNPANVAKVEKSRRRLPLLFK</sequence>
<keyword evidence="2" id="KW-1185">Reference proteome</keyword>
<proteinExistence type="predicted"/>
<name>A0ABY4H2T6_9BACI</name>
<reference evidence="1 2" key="1">
    <citation type="submission" date="2022-04" db="EMBL/GenBank/DDBJ databases">
        <title>Halobacillus sp. isolated from saltern.</title>
        <authorList>
            <person name="Won M."/>
            <person name="Lee C.-M."/>
            <person name="Woen H.-Y."/>
            <person name="Kwon S.-W."/>
        </authorList>
    </citation>
    <scope>NUCLEOTIDE SEQUENCE [LARGE SCALE GENOMIC DNA]</scope>
    <source>
        <strain evidence="1 2">SSTM10-2</strain>
    </source>
</reference>
<dbReference type="Gene3D" id="3.30.300.210">
    <property type="entry name" value="Nutrient germinant receptor protein C, domain 3"/>
    <property type="match status" value="1"/>
</dbReference>